<comment type="similarity">
    <text evidence="1 2">Belongs to the BCP1 family.</text>
</comment>
<dbReference type="Gramene" id="EFJ05176">
    <property type="protein sequence ID" value="EFJ05176"/>
    <property type="gene ID" value="SELMODRAFT_431804"/>
</dbReference>
<dbReference type="InterPro" id="IPR025602">
    <property type="entry name" value="BCP1_family"/>
</dbReference>
<dbReference type="KEGG" id="smo:SELMODRAFT_431804"/>
<feature type="region of interest" description="Disordered" evidence="3">
    <location>
        <begin position="1"/>
        <end position="41"/>
    </location>
</feature>
<organism evidence="5">
    <name type="scientific">Selaginella moellendorffii</name>
    <name type="common">Spikemoss</name>
    <dbReference type="NCBI Taxonomy" id="88036"/>
    <lineage>
        <taxon>Eukaryota</taxon>
        <taxon>Viridiplantae</taxon>
        <taxon>Streptophyta</taxon>
        <taxon>Embryophyta</taxon>
        <taxon>Tracheophyta</taxon>
        <taxon>Lycopodiopsida</taxon>
        <taxon>Selaginellales</taxon>
        <taxon>Selaginellaceae</taxon>
        <taxon>Selaginella</taxon>
    </lineage>
</organism>
<evidence type="ECO:0000256" key="1">
    <source>
        <dbReference type="ARBA" id="ARBA00006781"/>
    </source>
</evidence>
<dbReference type="STRING" id="88036.D8TDV2"/>
<proteinExistence type="inferred from homology"/>
<evidence type="ECO:0000313" key="5">
    <source>
        <dbReference type="Proteomes" id="UP000001514"/>
    </source>
</evidence>
<gene>
    <name evidence="4" type="ORF">SELMODRAFT_431804</name>
</gene>
<dbReference type="PANTHER" id="PTHR13261:SF0">
    <property type="entry name" value="BRCA2 AND CDKN1A-INTERACTING PROTEIN"/>
    <property type="match status" value="1"/>
</dbReference>
<dbReference type="AlphaFoldDB" id="D8TDV2"/>
<evidence type="ECO:0000256" key="2">
    <source>
        <dbReference type="PIRNR" id="PIRNR028983"/>
    </source>
</evidence>
<evidence type="ECO:0000313" key="4">
    <source>
        <dbReference type="EMBL" id="EFJ05176.1"/>
    </source>
</evidence>
<dbReference type="HOGENOM" id="CLU_068770_2_0_1"/>
<dbReference type="eggNOG" id="KOG3034">
    <property type="taxonomic scope" value="Eukaryota"/>
</dbReference>
<dbReference type="EMBL" id="GL377734">
    <property type="protein sequence ID" value="EFJ05176.1"/>
    <property type="molecule type" value="Genomic_DNA"/>
</dbReference>
<dbReference type="Proteomes" id="UP000001514">
    <property type="component" value="Unassembled WGS sequence"/>
</dbReference>
<dbReference type="InParanoid" id="D8TDV2"/>
<dbReference type="OMA" id="VKFYRKE"/>
<dbReference type="PANTHER" id="PTHR13261">
    <property type="entry name" value="BRCA2 AND CDKN1A INTERACTING PROTEIN"/>
    <property type="match status" value="1"/>
</dbReference>
<reference evidence="4 5" key="1">
    <citation type="journal article" date="2011" name="Science">
        <title>The Selaginella genome identifies genetic changes associated with the evolution of vascular plants.</title>
        <authorList>
            <person name="Banks J.A."/>
            <person name="Nishiyama T."/>
            <person name="Hasebe M."/>
            <person name="Bowman J.L."/>
            <person name="Gribskov M."/>
            <person name="dePamphilis C."/>
            <person name="Albert V.A."/>
            <person name="Aono N."/>
            <person name="Aoyama T."/>
            <person name="Ambrose B.A."/>
            <person name="Ashton N.W."/>
            <person name="Axtell M.J."/>
            <person name="Barker E."/>
            <person name="Barker M.S."/>
            <person name="Bennetzen J.L."/>
            <person name="Bonawitz N.D."/>
            <person name="Chapple C."/>
            <person name="Cheng C."/>
            <person name="Correa L.G."/>
            <person name="Dacre M."/>
            <person name="DeBarry J."/>
            <person name="Dreyer I."/>
            <person name="Elias M."/>
            <person name="Engstrom E.M."/>
            <person name="Estelle M."/>
            <person name="Feng L."/>
            <person name="Finet C."/>
            <person name="Floyd S.K."/>
            <person name="Frommer W.B."/>
            <person name="Fujita T."/>
            <person name="Gramzow L."/>
            <person name="Gutensohn M."/>
            <person name="Harholt J."/>
            <person name="Hattori M."/>
            <person name="Heyl A."/>
            <person name="Hirai T."/>
            <person name="Hiwatashi Y."/>
            <person name="Ishikawa M."/>
            <person name="Iwata M."/>
            <person name="Karol K.G."/>
            <person name="Koehler B."/>
            <person name="Kolukisaoglu U."/>
            <person name="Kubo M."/>
            <person name="Kurata T."/>
            <person name="Lalonde S."/>
            <person name="Li K."/>
            <person name="Li Y."/>
            <person name="Litt A."/>
            <person name="Lyons E."/>
            <person name="Manning G."/>
            <person name="Maruyama T."/>
            <person name="Michael T.P."/>
            <person name="Mikami K."/>
            <person name="Miyazaki S."/>
            <person name="Morinaga S."/>
            <person name="Murata T."/>
            <person name="Mueller-Roeber B."/>
            <person name="Nelson D.R."/>
            <person name="Obara M."/>
            <person name="Oguri Y."/>
            <person name="Olmstead R.G."/>
            <person name="Onodera N."/>
            <person name="Petersen B.L."/>
            <person name="Pils B."/>
            <person name="Prigge M."/>
            <person name="Rensing S.A."/>
            <person name="Riano-Pachon D.M."/>
            <person name="Roberts A.W."/>
            <person name="Sato Y."/>
            <person name="Scheller H.V."/>
            <person name="Schulz B."/>
            <person name="Schulz C."/>
            <person name="Shakirov E.V."/>
            <person name="Shibagaki N."/>
            <person name="Shinohara N."/>
            <person name="Shippen D.E."/>
            <person name="Soerensen I."/>
            <person name="Sotooka R."/>
            <person name="Sugimoto N."/>
            <person name="Sugita M."/>
            <person name="Sumikawa N."/>
            <person name="Tanurdzic M."/>
            <person name="Theissen G."/>
            <person name="Ulvskov P."/>
            <person name="Wakazuki S."/>
            <person name="Weng J.K."/>
            <person name="Willats W.W."/>
            <person name="Wipf D."/>
            <person name="Wolf P.G."/>
            <person name="Yang L."/>
            <person name="Zimmer A.D."/>
            <person name="Zhu Q."/>
            <person name="Mitros T."/>
            <person name="Hellsten U."/>
            <person name="Loque D."/>
            <person name="Otillar R."/>
            <person name="Salamov A."/>
            <person name="Schmutz J."/>
            <person name="Shapiro H."/>
            <person name="Lindquist E."/>
            <person name="Lucas S."/>
            <person name="Rokhsar D."/>
            <person name="Grigoriev I.V."/>
        </authorList>
    </citation>
    <scope>NUCLEOTIDE SEQUENCE [LARGE SCALE GENOMIC DNA]</scope>
</reference>
<dbReference type="OrthoDB" id="27543at2759"/>
<dbReference type="FunCoup" id="D8TDV2">
    <property type="interactions" value="4125"/>
</dbReference>
<protein>
    <recommendedName>
        <fullName evidence="2">Protein BCCIP homolog</fullName>
    </recommendedName>
</protein>
<sequence length="276" mass="31413">MKNKRKGKEIASDPSDEDDDHDASHSSDDEESESDENSTVNVDFEFFDPKPEDYHGVKLLLQNYLDDCEWDLAGFVNLILGQTRVGTIVKAGGDDPIGLITALNIRRYKELPSIQAIRDFLVKRAKNSPELSKLQALWQSDKNVGLLVSQRLMNVPLELCPPLHDAIFDEIAWATEDEPSVELRESFKFQQYLIQTRVYKEKVPKKQPVNEDGNFIFIKPEDELFFQLSSWHFTFPVQAETMLAHQTKGLQLLGLVMAVSAKQIKAFRSKLKGLVC</sequence>
<dbReference type="Pfam" id="PF13862">
    <property type="entry name" value="BCCIP"/>
    <property type="match status" value="1"/>
</dbReference>
<accession>D8TDV2</accession>
<keyword evidence="5" id="KW-1185">Reference proteome</keyword>
<dbReference type="GO" id="GO:0005634">
    <property type="term" value="C:nucleus"/>
    <property type="evidence" value="ECO:0000318"/>
    <property type="project" value="GO_Central"/>
</dbReference>
<name>D8TDV2_SELML</name>
<evidence type="ECO:0000256" key="3">
    <source>
        <dbReference type="SAM" id="MobiDB-lite"/>
    </source>
</evidence>
<dbReference type="PIRSF" id="PIRSF028983">
    <property type="entry name" value="BCP1"/>
    <property type="match status" value="1"/>
</dbReference>